<evidence type="ECO:0000256" key="2">
    <source>
        <dbReference type="ARBA" id="ARBA00022692"/>
    </source>
</evidence>
<dbReference type="RefSeq" id="WP_247680807.1">
    <property type="nucleotide sequence ID" value="NZ_JBEZDH010000001.1"/>
</dbReference>
<dbReference type="InterPro" id="IPR031152">
    <property type="entry name" value="PLXDC"/>
</dbReference>
<feature type="chain" id="PRO_5046794861" evidence="7">
    <location>
        <begin position="19"/>
        <end position="2129"/>
    </location>
</feature>
<dbReference type="PANTHER" id="PTHR13055">
    <property type="entry name" value="TUMOR ENDOTHELIAL MARKER 7 RELATED"/>
    <property type="match status" value="1"/>
</dbReference>
<feature type="domain" description="LamG-like jellyroll fold" evidence="8">
    <location>
        <begin position="775"/>
        <end position="917"/>
    </location>
</feature>
<keyword evidence="3 7" id="KW-0732">Signal</keyword>
<dbReference type="Gene3D" id="2.60.120.200">
    <property type="match status" value="1"/>
</dbReference>
<gene>
    <name evidence="9" type="ORF">ACFY3B_19590</name>
</gene>
<sequence>MALLPASVLVPPAAPARAAAPTPAAACVDVQPDAKSARAMLATCDRQVEILSERTEYAQTFLNPDGSLTLEQSIEPVRVRKGDSWVPVDTALKATPEGLTPRASVLPMVFSPGGENAPLARLRDGARELTMSWPGRLPAPVLDGSTAVYRNVLPEVDLRVTAGALGFSEVLVVHTRKAAANPKLRSLRFGLAGKGVTVSPAAGGGLAARDGSGRDVFSAPAPLMWDATVAGAEPDLAGQGARSSDAPAGTAGVTRRAVMPVTVGRDSLTIVPDRAMLDDPRTKLPIYIDPSWTGGIASNAWTSVWSKHKSSSFWQNTTALQRASTYGAAGAGRTEDCDGCADHIIRSLFRMNTSAVKGKIISKAQFRIEQLHSWTCNPKSNAKLWLTGKISSSTTWNNQPSWDSSYTAQTAANRKLGGAHGCLGSGTIEFDVTRMVDRAAKSGWADLTVGLRAVDEGTKNQWKRFKHSTPKLAITYNTKPSPPSGHKSDGKPCAVGSSRPYVLSATPYLSVKQADPDSSQQSLTTWFYWWPLGGSRNETNKISQASGNPSAVSKQIPSGRLVDGTTYVWQAITSDGSVNSDWSGTCEFTVDATPPKEPGGLSSTTYSNDGTPRGGVGVTGVFTVAPPTQRAYEVKEYAWTLDSGVLTDAVNVPAQSNFGASISVIPLHDGVNTLRVWSRDHSGRYSLVPATYTFSVRAGSGPAARWTFDETGNTAVDATGHGNTLTLTPSGTRTPGRAGVGTALSLNGSTTGSLTGTVMTPNPDTGAATPVRTDGSFTVAAWVRLPTVPTSGYQAVLSANGTQSHAYSLGYSGASQRWRFTMSASDTINTTLYHVLSNSAATAGKWTHIAATYDGATKKMTLYVNGVAQTATTTLVGGFHATGSITVGKRRWDGADDGLFSGAVDDIRVYNLVETAAKLAALAVPLQPAVSFPNGAEVTAGGQLRVTFNAGGDTNITKFRYSVGDTALGSTANATAAGGTATVDVGVGTVTGERLIYVAAQDDGGRTGAMTQASFTVKVTAFVYGTVYDDNWLPLAGATVRLEPGGPQTTTGPEGAFNLGNFAPGAYTLVGSFGGRCGLTGTSGPWEIDGQGLGVDIFMQRYRDDEGHTCATSAKQFIAADTALALTGDDAVGEVALPFAFPFYGHAYRSAWVDTNGLVSFTDPGGSHPYTGGALPAPADPNGLLAPFWDDLVVDASASVRTGTVGTGADEQFVIEWRNVHRKSSTAQRLSFQVLLAADGTVTTNYDQLDNDAERGANAVVGMEAPGGDDGLVYSAATPALATGQAITFAVPVTAEPLEKHDLSGTLVDPAGNPVVGATVTLDPTGLATTTGAGGAWSFADVVADSYTISSSQHNRCGPSAESQVDLTEDTVRALQLAVDYGSLGYSCVVGASGYVTADTPLTLTNGTAQVNLPFPFTLHGKTYTTGWVDTNGLISFDAAPITVINPDMPRVDAPNSVIAPFWDDQLGIGSGSVIRTKTIGTAPNRTYVVEWSNMSLQTFTASYNVSFEATLHEDGRIGFHYGTLTNIVQKGSSATIGIESASGSVAEVYSFMEPAAVSNGSITFTPAPPGSISGTLTTAGTGEPIAGATVTLDPGGRTTVTAADGGYQFANVPIGEQVVAAVGTDNRCVGQYARQFVNHPGGGTQDLDLSVMSNGDEFGYSCTTGPVTFIPGDVVETWRGDDKVWQKTAPFPIALYGETHTSAWISANGLISFSSLDGIDTDKPMPTPLPYDEPGGTIDNAVYAFYDDWGVDASSAIATKVSGTAPNRQWVVEWRNVYRSGNKAYRASFEVIFNENGDISLAYADIDPADARERGGQATIGIENAAGNTAFQYLHREARLTSGQGVTFRPSPPGQGTVSGTVSCQGTPVAGVTVAVAGKTAVTSATGSYQVTSVPSGSYAVIATSATGTCNGSSVQHATVSAGADRVVNFPTAATPAGAGYTIAEQPITYTPADGTVLSLSGDDRDTRVDLPFPVTLYGQSVSSAWVDTNGLVSFANPEEPFPYPYPIPSAGSPASGIYPFWHDWVVDSSASVRTALRGAAPNRQFVIEWRNVHSYEDPNSRVTFQLIFDEAGGYSFAYADLDGTFLERGGAATIGIEGADGTAALQYTHRQPVLRAGLGLRINPPAS</sequence>
<organism evidence="9 10">
    <name type="scientific">Micromonospora parva</name>
    <dbReference type="NCBI Taxonomy" id="1464048"/>
    <lineage>
        <taxon>Bacteria</taxon>
        <taxon>Bacillati</taxon>
        <taxon>Actinomycetota</taxon>
        <taxon>Actinomycetes</taxon>
        <taxon>Micromonosporales</taxon>
        <taxon>Micromonosporaceae</taxon>
        <taxon>Micromonospora</taxon>
    </lineage>
</organism>
<dbReference type="InterPro" id="IPR006558">
    <property type="entry name" value="LamG-like"/>
</dbReference>
<feature type="signal peptide" evidence="7">
    <location>
        <begin position="1"/>
        <end position="18"/>
    </location>
</feature>
<reference evidence="9 10" key="1">
    <citation type="submission" date="2024-10" db="EMBL/GenBank/DDBJ databases">
        <title>The Natural Products Discovery Center: Release of the First 8490 Sequenced Strains for Exploring Actinobacteria Biosynthetic Diversity.</title>
        <authorList>
            <person name="Kalkreuter E."/>
            <person name="Kautsar S.A."/>
            <person name="Yang D."/>
            <person name="Bader C.D."/>
            <person name="Teijaro C.N."/>
            <person name="Fluegel L."/>
            <person name="Davis C.M."/>
            <person name="Simpson J.R."/>
            <person name="Lauterbach L."/>
            <person name="Steele A.D."/>
            <person name="Gui C."/>
            <person name="Meng S."/>
            <person name="Li G."/>
            <person name="Viehrig K."/>
            <person name="Ye F."/>
            <person name="Su P."/>
            <person name="Kiefer A.F."/>
            <person name="Nichols A."/>
            <person name="Cepeda A.J."/>
            <person name="Yan W."/>
            <person name="Fan B."/>
            <person name="Jiang Y."/>
            <person name="Adhikari A."/>
            <person name="Zheng C.-J."/>
            <person name="Schuster L."/>
            <person name="Cowan T.M."/>
            <person name="Smanski M.J."/>
            <person name="Chevrette M.G."/>
            <person name="De Carvalho L.P.S."/>
            <person name="Shen B."/>
        </authorList>
    </citation>
    <scope>NUCLEOTIDE SEQUENCE [LARGE SCALE GENOMIC DNA]</scope>
    <source>
        <strain evidence="9 10">NPDC000140</strain>
    </source>
</reference>
<evidence type="ECO:0000256" key="3">
    <source>
        <dbReference type="ARBA" id="ARBA00022729"/>
    </source>
</evidence>
<dbReference type="SUPFAM" id="SSF49452">
    <property type="entry name" value="Starch-binding domain-like"/>
    <property type="match status" value="4"/>
</dbReference>
<comment type="subcellular location">
    <subcellularLocation>
        <location evidence="1">Membrane</location>
        <topology evidence="1">Single-pass type I membrane protein</topology>
    </subcellularLocation>
</comment>
<dbReference type="InterPro" id="IPR013320">
    <property type="entry name" value="ConA-like_dom_sf"/>
</dbReference>
<feature type="region of interest" description="Disordered" evidence="6">
    <location>
        <begin position="592"/>
        <end position="612"/>
    </location>
</feature>
<dbReference type="SMART" id="SM00560">
    <property type="entry name" value="LamGL"/>
    <property type="match status" value="1"/>
</dbReference>
<evidence type="ECO:0000256" key="5">
    <source>
        <dbReference type="ARBA" id="ARBA00023157"/>
    </source>
</evidence>
<accession>A0ABW6VW05</accession>
<dbReference type="EMBL" id="JBIAZM010000007">
    <property type="protein sequence ID" value="MFF5201803.1"/>
    <property type="molecule type" value="Genomic_DNA"/>
</dbReference>
<dbReference type="SUPFAM" id="SSF49899">
    <property type="entry name" value="Concanavalin A-like lectins/glucanases"/>
    <property type="match status" value="1"/>
</dbReference>
<protein>
    <submittedName>
        <fullName evidence="9">Carboxypeptidase regulatory-like domain-containing protein</fullName>
    </submittedName>
</protein>
<name>A0ABW6VW05_9ACTN</name>
<keyword evidence="5" id="KW-1015">Disulfide bond</keyword>
<keyword evidence="4" id="KW-1133">Transmembrane helix</keyword>
<evidence type="ECO:0000313" key="9">
    <source>
        <dbReference type="EMBL" id="MFF5201803.1"/>
    </source>
</evidence>
<dbReference type="Gene3D" id="2.60.40.1120">
    <property type="entry name" value="Carboxypeptidase-like, regulatory domain"/>
    <property type="match status" value="3"/>
</dbReference>
<dbReference type="PANTHER" id="PTHR13055:SF12">
    <property type="entry name" value="LD40707P"/>
    <property type="match status" value="1"/>
</dbReference>
<comment type="caution">
    <text evidence="9">The sequence shown here is derived from an EMBL/GenBank/DDBJ whole genome shotgun (WGS) entry which is preliminary data.</text>
</comment>
<keyword evidence="2" id="KW-0812">Transmembrane</keyword>
<keyword evidence="4" id="KW-0472">Membrane</keyword>
<evidence type="ECO:0000256" key="7">
    <source>
        <dbReference type="SAM" id="SignalP"/>
    </source>
</evidence>
<evidence type="ECO:0000256" key="6">
    <source>
        <dbReference type="SAM" id="MobiDB-lite"/>
    </source>
</evidence>
<feature type="region of interest" description="Disordered" evidence="6">
    <location>
        <begin position="474"/>
        <end position="495"/>
    </location>
</feature>
<keyword evidence="10" id="KW-1185">Reference proteome</keyword>
<evidence type="ECO:0000313" key="10">
    <source>
        <dbReference type="Proteomes" id="UP001602287"/>
    </source>
</evidence>
<proteinExistence type="predicted"/>
<dbReference type="Pfam" id="PF13385">
    <property type="entry name" value="Laminin_G_3"/>
    <property type="match status" value="1"/>
</dbReference>
<dbReference type="Pfam" id="PF13620">
    <property type="entry name" value="CarboxypepD_reg"/>
    <property type="match status" value="2"/>
</dbReference>
<evidence type="ECO:0000256" key="1">
    <source>
        <dbReference type="ARBA" id="ARBA00004479"/>
    </source>
</evidence>
<evidence type="ECO:0000256" key="4">
    <source>
        <dbReference type="ARBA" id="ARBA00022989"/>
    </source>
</evidence>
<dbReference type="InterPro" id="IPR013784">
    <property type="entry name" value="Carb-bd-like_fold"/>
</dbReference>
<evidence type="ECO:0000259" key="8">
    <source>
        <dbReference type="SMART" id="SM00560"/>
    </source>
</evidence>
<dbReference type="Proteomes" id="UP001602287">
    <property type="component" value="Unassembled WGS sequence"/>
</dbReference>